<reference evidence="2 3" key="1">
    <citation type="journal article" date="2014" name="Agronomy (Basel)">
        <title>A Draft Genome Sequence for Ensete ventricosum, the Drought-Tolerant Tree Against Hunger.</title>
        <authorList>
            <person name="Harrison J."/>
            <person name="Moore K.A."/>
            <person name="Paszkiewicz K."/>
            <person name="Jones T."/>
            <person name="Grant M."/>
            <person name="Ambacheew D."/>
            <person name="Muzemil S."/>
            <person name="Studholme D.J."/>
        </authorList>
    </citation>
    <scope>NUCLEOTIDE SEQUENCE [LARGE SCALE GENOMIC DNA]</scope>
</reference>
<accession>A0A444EDC3</accession>
<dbReference type="EMBL" id="AMZH03007354">
    <property type="protein sequence ID" value="RRT61526.1"/>
    <property type="molecule type" value="Genomic_DNA"/>
</dbReference>
<sequence length="84" mass="9904">MAMELLGLSKFKLQLLALIAEARDIRGRERCAREELQLSIQRREQIEAEYTKKLQELQAEIASHEESQRRLEDKVLSPHLKRFS</sequence>
<gene>
    <name evidence="2" type="ORF">B296_00020680</name>
</gene>
<feature type="compositionally biased region" description="Basic and acidic residues" evidence="1">
    <location>
        <begin position="64"/>
        <end position="76"/>
    </location>
</feature>
<evidence type="ECO:0000313" key="3">
    <source>
        <dbReference type="Proteomes" id="UP000287651"/>
    </source>
</evidence>
<organism evidence="2 3">
    <name type="scientific">Ensete ventricosum</name>
    <name type="common">Abyssinian banana</name>
    <name type="synonym">Musa ensete</name>
    <dbReference type="NCBI Taxonomy" id="4639"/>
    <lineage>
        <taxon>Eukaryota</taxon>
        <taxon>Viridiplantae</taxon>
        <taxon>Streptophyta</taxon>
        <taxon>Embryophyta</taxon>
        <taxon>Tracheophyta</taxon>
        <taxon>Spermatophyta</taxon>
        <taxon>Magnoliopsida</taxon>
        <taxon>Liliopsida</taxon>
        <taxon>Zingiberales</taxon>
        <taxon>Musaceae</taxon>
        <taxon>Ensete</taxon>
    </lineage>
</organism>
<name>A0A444EDC3_ENSVE</name>
<proteinExistence type="predicted"/>
<feature type="region of interest" description="Disordered" evidence="1">
    <location>
        <begin position="64"/>
        <end position="84"/>
    </location>
</feature>
<evidence type="ECO:0000313" key="2">
    <source>
        <dbReference type="EMBL" id="RRT61526.1"/>
    </source>
</evidence>
<dbReference type="Proteomes" id="UP000287651">
    <property type="component" value="Unassembled WGS sequence"/>
</dbReference>
<evidence type="ECO:0000256" key="1">
    <source>
        <dbReference type="SAM" id="MobiDB-lite"/>
    </source>
</evidence>
<comment type="caution">
    <text evidence="2">The sequence shown here is derived from an EMBL/GenBank/DDBJ whole genome shotgun (WGS) entry which is preliminary data.</text>
</comment>
<dbReference type="AlphaFoldDB" id="A0A444EDC3"/>
<protein>
    <submittedName>
        <fullName evidence="2">Uncharacterized protein</fullName>
    </submittedName>
</protein>